<dbReference type="EC" id="3.4.24.3" evidence="5"/>
<organism evidence="19 20">
    <name type="scientific">Kitasatospora saccharophila</name>
    <dbReference type="NCBI Taxonomy" id="407973"/>
    <lineage>
        <taxon>Bacteria</taxon>
        <taxon>Bacillati</taxon>
        <taxon>Actinomycetota</taxon>
        <taxon>Actinomycetes</taxon>
        <taxon>Kitasatosporales</taxon>
        <taxon>Streptomycetaceae</taxon>
        <taxon>Kitasatospora</taxon>
    </lineage>
</organism>
<feature type="region of interest" description="Disordered" evidence="16">
    <location>
        <begin position="95"/>
        <end position="146"/>
    </location>
</feature>
<dbReference type="Proteomes" id="UP001500897">
    <property type="component" value="Unassembled WGS sequence"/>
</dbReference>
<keyword evidence="10" id="KW-0378">Hydrolase</keyword>
<keyword evidence="11" id="KW-0862">Zinc</keyword>
<evidence type="ECO:0000256" key="6">
    <source>
        <dbReference type="ARBA" id="ARBA00022525"/>
    </source>
</evidence>
<keyword evidence="14" id="KW-0482">Metalloprotease</keyword>
<evidence type="ECO:0000256" key="13">
    <source>
        <dbReference type="ARBA" id="ARBA00023026"/>
    </source>
</evidence>
<keyword evidence="9 17" id="KW-0732">Signal</keyword>
<feature type="compositionally biased region" description="Low complexity" evidence="16">
    <location>
        <begin position="111"/>
        <end position="146"/>
    </location>
</feature>
<dbReference type="Gene3D" id="2.60.40.10">
    <property type="entry name" value="Immunoglobulins"/>
    <property type="match status" value="1"/>
</dbReference>
<evidence type="ECO:0000256" key="2">
    <source>
        <dbReference type="ARBA" id="ARBA00001913"/>
    </source>
</evidence>
<dbReference type="InterPro" id="IPR002169">
    <property type="entry name" value="Peptidase_M9A/M9B"/>
</dbReference>
<feature type="chain" id="PRO_5046257167" description="microbial collagenase" evidence="17">
    <location>
        <begin position="22"/>
        <end position="897"/>
    </location>
</feature>
<comment type="cofactor">
    <cofactor evidence="3">
        <name>Zn(2+)</name>
        <dbReference type="ChEBI" id="CHEBI:29105"/>
    </cofactor>
</comment>
<evidence type="ECO:0000256" key="10">
    <source>
        <dbReference type="ARBA" id="ARBA00022801"/>
    </source>
</evidence>
<dbReference type="Pfam" id="PF08453">
    <property type="entry name" value="Peptidase_M9_N"/>
    <property type="match status" value="1"/>
</dbReference>
<dbReference type="PROSITE" id="PS50093">
    <property type="entry name" value="PKD"/>
    <property type="match status" value="1"/>
</dbReference>
<comment type="catalytic activity">
    <reaction evidence="1">
        <text>Digestion of native collagen in the triple helical region at Xaa-|-Gly bonds. With synthetic peptides, a preference is shown for Gly at P3 and P1', Pro and Ala at P2 and P2', and hydroxyproline, Ala or Arg at P3'.</text>
        <dbReference type="EC" id="3.4.24.3"/>
    </reaction>
</comment>
<feature type="domain" description="PKD" evidence="18">
    <location>
        <begin position="723"/>
        <end position="786"/>
    </location>
</feature>
<reference evidence="19 20" key="1">
    <citation type="journal article" date="2019" name="Int. J. Syst. Evol. Microbiol.">
        <title>The Global Catalogue of Microorganisms (GCM) 10K type strain sequencing project: providing services to taxonomists for standard genome sequencing and annotation.</title>
        <authorList>
            <consortium name="The Broad Institute Genomics Platform"/>
            <consortium name="The Broad Institute Genome Sequencing Center for Infectious Disease"/>
            <person name="Wu L."/>
            <person name="Ma J."/>
        </authorList>
    </citation>
    <scope>NUCLEOTIDE SEQUENCE [LARGE SCALE GENOMIC DNA]</scope>
    <source>
        <strain evidence="19 20">JCM 14559</strain>
    </source>
</reference>
<keyword evidence="6" id="KW-0964">Secreted</keyword>
<dbReference type="InterPro" id="IPR035986">
    <property type="entry name" value="PKD_dom_sf"/>
</dbReference>
<dbReference type="PANTHER" id="PTHR13062">
    <property type="entry name" value="COLLAGENASE"/>
    <property type="match status" value="1"/>
</dbReference>
<accession>A0ABN2WZD8</accession>
<comment type="cofactor">
    <cofactor evidence="2">
        <name>Ca(2+)</name>
        <dbReference type="ChEBI" id="CHEBI:29108"/>
    </cofactor>
</comment>
<feature type="signal peptide" evidence="17">
    <location>
        <begin position="1"/>
        <end position="21"/>
    </location>
</feature>
<dbReference type="SMART" id="SM00089">
    <property type="entry name" value="PKD"/>
    <property type="match status" value="1"/>
</dbReference>
<evidence type="ECO:0000256" key="9">
    <source>
        <dbReference type="ARBA" id="ARBA00022729"/>
    </source>
</evidence>
<evidence type="ECO:0000256" key="7">
    <source>
        <dbReference type="ARBA" id="ARBA00022670"/>
    </source>
</evidence>
<keyword evidence="13" id="KW-0843">Virulence</keyword>
<dbReference type="InterPro" id="IPR000601">
    <property type="entry name" value="PKD_dom"/>
</dbReference>
<evidence type="ECO:0000256" key="14">
    <source>
        <dbReference type="ARBA" id="ARBA00023049"/>
    </source>
</evidence>
<dbReference type="PROSITE" id="PS51257">
    <property type="entry name" value="PROKAR_LIPOPROTEIN"/>
    <property type="match status" value="1"/>
</dbReference>
<dbReference type="Gene3D" id="3.40.30.160">
    <property type="entry name" value="Collagenase ColT, N-terminal domain"/>
    <property type="match status" value="1"/>
</dbReference>
<evidence type="ECO:0000313" key="20">
    <source>
        <dbReference type="Proteomes" id="UP001500897"/>
    </source>
</evidence>
<gene>
    <name evidence="19" type="ORF">GCM10009759_36680</name>
</gene>
<sequence>MRLRIPLPTLAAGLLAGCTVAATLLPVTSAAAATGGQSAQAAGPAAAAPASAAAPEAPGGAVPKPLGPIVEAAPDTLTPVAAPLPPALLGQVQMGQPKGTAVQTTPRPARQKAGQNAGQDAGQKAGQNAAGNPVAKPNGAPGPVAGAAGAQAAAAQSCTYADFGSRSGADLVNFVKSSTNTCVNSLYNVTGTDAGAIFKQADMVTVANAFKDLAAAYDGTNGSGILQLVQFLRAGYYVQSYYPSQVGGYGATLTNATRAGLDAFFAGTRWKDVTDANGTVLYDVLVLTDSANIQAGYLNVYQQVLNGYDNGYNATPKMVNAVNSVLFAPLWRGNWNTDFVNAIGADTSLVTTLGNFALDHRDLLGTSNSFLDVNAGNDIARMAGTSTAVETAAKPLIKQLLDTTRILGSSGPLYVHVAFNANTYDKGQCSYYGTCDLPTKLADAVLPNVLVCDNKTLRAQALTVAQLQPVCDSLRGEDAYFHNLVKDDGPVPNQYGRTVVMPVFASAADYQTYSWAIYGNSTDNGGQTVMDVTDPNNQPVCVMYQKSWNDDFAGNVWNLNHEYTHYLDNVYDMKGDFAAEISVPDIWWIEGVAEYQSYAYRGVTDTQAMAEAAKHTYQLSTLFQNTYDNSDSTRVYPWGYLAVRYMFEKHPADVHTMLGHFRTGDYQGGYAVYNGLGTSYDADFDAWLTRCANGACFATGPTALFDQSVSGATVTLTDRSVVTDSPAQITGWHWTFGDGGSSDERNPAHTYAKAGTYTVALTVTDAGGRTTATPASVTTTVDGGSTALPTCTDQRTDAMGQNCQRTGLAATAGNLAYLYVYLPAGTSTLKVTANGGTGTAHLYYNEDTWASPSAFTASSTLQGTAQTLTVTNPTAGYRYLSLYAVTDFSGVTLSTRF</sequence>
<protein>
    <recommendedName>
        <fullName evidence="5">microbial collagenase</fullName>
        <ecNumber evidence="5">3.4.24.3</ecNumber>
    </recommendedName>
</protein>
<dbReference type="Pfam" id="PF01752">
    <property type="entry name" value="Peptidase_M9"/>
    <property type="match status" value="1"/>
</dbReference>
<evidence type="ECO:0000256" key="1">
    <source>
        <dbReference type="ARBA" id="ARBA00000424"/>
    </source>
</evidence>
<dbReference type="Pfam" id="PF04151">
    <property type="entry name" value="PPC"/>
    <property type="match status" value="1"/>
</dbReference>
<comment type="subcellular location">
    <subcellularLocation>
        <location evidence="4">Secreted</location>
    </subcellularLocation>
</comment>
<dbReference type="InterPro" id="IPR022409">
    <property type="entry name" value="PKD/Chitinase_dom"/>
</dbReference>
<dbReference type="Gene3D" id="1.10.390.20">
    <property type="match status" value="1"/>
</dbReference>
<dbReference type="InterPro" id="IPR013783">
    <property type="entry name" value="Ig-like_fold"/>
</dbReference>
<evidence type="ECO:0000256" key="12">
    <source>
        <dbReference type="ARBA" id="ARBA00022837"/>
    </source>
</evidence>
<evidence type="ECO:0000256" key="8">
    <source>
        <dbReference type="ARBA" id="ARBA00022723"/>
    </source>
</evidence>
<dbReference type="InterPro" id="IPR013661">
    <property type="entry name" value="Peptidase_M9_N_dom"/>
</dbReference>
<evidence type="ECO:0000313" key="19">
    <source>
        <dbReference type="EMBL" id="GAA2102268.1"/>
    </source>
</evidence>
<evidence type="ECO:0000256" key="4">
    <source>
        <dbReference type="ARBA" id="ARBA00004613"/>
    </source>
</evidence>
<evidence type="ECO:0000256" key="5">
    <source>
        <dbReference type="ARBA" id="ARBA00012653"/>
    </source>
</evidence>
<evidence type="ECO:0000256" key="3">
    <source>
        <dbReference type="ARBA" id="ARBA00001947"/>
    </source>
</evidence>
<dbReference type="Pfam" id="PF18911">
    <property type="entry name" value="PKD_4"/>
    <property type="match status" value="1"/>
</dbReference>
<evidence type="ECO:0000256" key="11">
    <source>
        <dbReference type="ARBA" id="ARBA00022833"/>
    </source>
</evidence>
<keyword evidence="7" id="KW-0645">Protease</keyword>
<dbReference type="RefSeq" id="WP_344553322.1">
    <property type="nucleotide sequence ID" value="NZ_BAAANS010000023.1"/>
</dbReference>
<dbReference type="Gene3D" id="2.60.120.380">
    <property type="match status" value="1"/>
</dbReference>
<evidence type="ECO:0000256" key="15">
    <source>
        <dbReference type="ARBA" id="ARBA00023145"/>
    </source>
</evidence>
<evidence type="ECO:0000256" key="17">
    <source>
        <dbReference type="SAM" id="SignalP"/>
    </source>
</evidence>
<evidence type="ECO:0000256" key="16">
    <source>
        <dbReference type="SAM" id="MobiDB-lite"/>
    </source>
</evidence>
<dbReference type="EMBL" id="BAAANS010000023">
    <property type="protein sequence ID" value="GAA2102268.1"/>
    <property type="molecule type" value="Genomic_DNA"/>
</dbReference>
<keyword evidence="12" id="KW-0106">Calcium</keyword>
<evidence type="ECO:0000259" key="18">
    <source>
        <dbReference type="PROSITE" id="PS50093"/>
    </source>
</evidence>
<dbReference type="PRINTS" id="PR00931">
    <property type="entry name" value="MICOLLPTASE"/>
</dbReference>
<dbReference type="PANTHER" id="PTHR13062:SF9">
    <property type="entry name" value="MICROBIAL COLLAGENASE"/>
    <property type="match status" value="1"/>
</dbReference>
<keyword evidence="15" id="KW-0865">Zymogen</keyword>
<name>A0ABN2WZD8_9ACTN</name>
<keyword evidence="20" id="KW-1185">Reference proteome</keyword>
<comment type="caution">
    <text evidence="19">The sequence shown here is derived from an EMBL/GenBank/DDBJ whole genome shotgun (WGS) entry which is preliminary data.</text>
</comment>
<proteinExistence type="predicted"/>
<dbReference type="InterPro" id="IPR007280">
    <property type="entry name" value="Peptidase_C_arc/bac"/>
</dbReference>
<dbReference type="CDD" id="cd00146">
    <property type="entry name" value="PKD"/>
    <property type="match status" value="1"/>
</dbReference>
<dbReference type="SUPFAM" id="SSF49299">
    <property type="entry name" value="PKD domain"/>
    <property type="match status" value="1"/>
</dbReference>
<keyword evidence="8" id="KW-0479">Metal-binding</keyword>